<evidence type="ECO:0000256" key="2">
    <source>
        <dbReference type="SAM" id="Phobius"/>
    </source>
</evidence>
<keyword evidence="2" id="KW-0472">Membrane</keyword>
<sequence length="496" mass="55376">MEAQINRMKRDKTLHELFGKSAQERRRAADQSDANTEASWTVLSKQYQSMVPITAGVCRIGADLCWVWLSKQPLALRCKKLRPVIEGNKGSTEPTESTAMRLLRLSDAAKRAQGADRGLPPFQAPSIPRPPQTGFFPFASGPPPLPPPPTSMPPSMDTNDEPEKDPPSAAEPRHHVALDMQPSTEEEVPDEQPARKPKRSVKSVTMKIDPEVSMELPKSPPPLPHGDEDGIEEDLGDVVDRDTAVLTDDDREALMASGGMIDGVPDKAPHELCVKIFWQSLARPGKVEDVRLRFPNLKSATETKDFLHQWIAHQRQQGRTSPLFSPPVAAKTRLPSRSGQLPGGVAIDDDDEKLIEKQIEKIKYAEWGAWRTALAVVGREHPIAQILRPDPELSSVQKNLLLFIGIYTFLTVSALFLGAVGVDSPEIFSFLLFGQPFKLTVRNLIIWILSLFLSIPVPLIINKLFRKKVPTPPKYKKYRKELNRIRAANEKRRRTA</sequence>
<accession>A0A0G4F1B8</accession>
<name>A0A0G4F1B8_VITBC</name>
<feature type="transmembrane region" description="Helical" evidence="2">
    <location>
        <begin position="441"/>
        <end position="461"/>
    </location>
</feature>
<organism evidence="3 4">
    <name type="scientific">Vitrella brassicaformis (strain CCMP3155)</name>
    <dbReference type="NCBI Taxonomy" id="1169540"/>
    <lineage>
        <taxon>Eukaryota</taxon>
        <taxon>Sar</taxon>
        <taxon>Alveolata</taxon>
        <taxon>Colpodellida</taxon>
        <taxon>Vitrellaceae</taxon>
        <taxon>Vitrella</taxon>
    </lineage>
</organism>
<dbReference type="Proteomes" id="UP000041254">
    <property type="component" value="Unassembled WGS sequence"/>
</dbReference>
<evidence type="ECO:0000313" key="4">
    <source>
        <dbReference type="Proteomes" id="UP000041254"/>
    </source>
</evidence>
<dbReference type="EMBL" id="CDMY01000362">
    <property type="protein sequence ID" value="CEM05686.1"/>
    <property type="molecule type" value="Genomic_DNA"/>
</dbReference>
<dbReference type="AlphaFoldDB" id="A0A0G4F1B8"/>
<feature type="compositionally biased region" description="Pro residues" evidence="1">
    <location>
        <begin position="140"/>
        <end position="152"/>
    </location>
</feature>
<feature type="transmembrane region" description="Helical" evidence="2">
    <location>
        <begin position="400"/>
        <end position="421"/>
    </location>
</feature>
<keyword evidence="2" id="KW-1133">Transmembrane helix</keyword>
<keyword evidence="4" id="KW-1185">Reference proteome</keyword>
<protein>
    <submittedName>
        <fullName evidence="3">Uncharacterized protein</fullName>
    </submittedName>
</protein>
<gene>
    <name evidence="3" type="ORF">Vbra_14296</name>
</gene>
<reference evidence="3 4" key="1">
    <citation type="submission" date="2014-11" db="EMBL/GenBank/DDBJ databases">
        <authorList>
            <person name="Zhu J."/>
            <person name="Qi W."/>
            <person name="Song R."/>
        </authorList>
    </citation>
    <scope>NUCLEOTIDE SEQUENCE [LARGE SCALE GENOMIC DNA]</scope>
</reference>
<feature type="region of interest" description="Disordered" evidence="1">
    <location>
        <begin position="109"/>
        <end position="228"/>
    </location>
</feature>
<dbReference type="VEuPathDB" id="CryptoDB:Vbra_14296"/>
<evidence type="ECO:0000313" key="3">
    <source>
        <dbReference type="EMBL" id="CEM05686.1"/>
    </source>
</evidence>
<keyword evidence="2" id="KW-0812">Transmembrane</keyword>
<proteinExistence type="predicted"/>
<evidence type="ECO:0000256" key="1">
    <source>
        <dbReference type="SAM" id="MobiDB-lite"/>
    </source>
</evidence>
<dbReference type="InParanoid" id="A0A0G4F1B8"/>